<gene>
    <name evidence="1" type="ORF">SO802_018100</name>
</gene>
<keyword evidence="2" id="KW-1185">Reference proteome</keyword>
<dbReference type="EMBL" id="JAZDWU010000006">
    <property type="protein sequence ID" value="KAK9998497.1"/>
    <property type="molecule type" value="Genomic_DNA"/>
</dbReference>
<organism evidence="1 2">
    <name type="scientific">Lithocarpus litseifolius</name>
    <dbReference type="NCBI Taxonomy" id="425828"/>
    <lineage>
        <taxon>Eukaryota</taxon>
        <taxon>Viridiplantae</taxon>
        <taxon>Streptophyta</taxon>
        <taxon>Embryophyta</taxon>
        <taxon>Tracheophyta</taxon>
        <taxon>Spermatophyta</taxon>
        <taxon>Magnoliopsida</taxon>
        <taxon>eudicotyledons</taxon>
        <taxon>Gunneridae</taxon>
        <taxon>Pentapetalae</taxon>
        <taxon>rosids</taxon>
        <taxon>fabids</taxon>
        <taxon>Fagales</taxon>
        <taxon>Fagaceae</taxon>
        <taxon>Lithocarpus</taxon>
    </lineage>
</organism>
<evidence type="ECO:0000313" key="1">
    <source>
        <dbReference type="EMBL" id="KAK9998497.1"/>
    </source>
</evidence>
<proteinExistence type="predicted"/>
<protein>
    <submittedName>
        <fullName evidence="1">Uncharacterized protein</fullName>
    </submittedName>
</protein>
<accession>A0AAW2CLS2</accession>
<sequence length="146" mass="17390">MLAKQGCYWRVGAGSSIRVLEDKWILNHPKNKVLFPTENDEWEWRVSDLIDWSVNGWDKERIYMCFNQFDAEEILKILLSRRQVNDRLVWKFCRKGKYEVKSGYHVARMLDGDINGREESSVSMGDHRVWNMLWQLHVPSKIKVFG</sequence>
<comment type="caution">
    <text evidence="1">The sequence shown here is derived from an EMBL/GenBank/DDBJ whole genome shotgun (WGS) entry which is preliminary data.</text>
</comment>
<name>A0AAW2CLS2_9ROSI</name>
<dbReference type="AlphaFoldDB" id="A0AAW2CLS2"/>
<evidence type="ECO:0000313" key="2">
    <source>
        <dbReference type="Proteomes" id="UP001459277"/>
    </source>
</evidence>
<dbReference type="Proteomes" id="UP001459277">
    <property type="component" value="Unassembled WGS sequence"/>
</dbReference>
<reference evidence="1 2" key="1">
    <citation type="submission" date="2024-01" db="EMBL/GenBank/DDBJ databases">
        <title>A telomere-to-telomere, gap-free genome of sweet tea (Lithocarpus litseifolius).</title>
        <authorList>
            <person name="Zhou J."/>
        </authorList>
    </citation>
    <scope>NUCLEOTIDE SEQUENCE [LARGE SCALE GENOMIC DNA]</scope>
    <source>
        <strain evidence="1">Zhou-2022a</strain>
        <tissue evidence="1">Leaf</tissue>
    </source>
</reference>